<dbReference type="AlphaFoldDB" id="A0A9J5YNV6"/>
<dbReference type="EMBL" id="JACXVP010000006">
    <property type="protein sequence ID" value="KAG5601400.1"/>
    <property type="molecule type" value="Genomic_DNA"/>
</dbReference>
<sequence>MKGILGAMYPELVARFVREPFGYFLSREQKKYHSISRFGKKDFSASQRHDYYQYPKIPSSE</sequence>
<protein>
    <submittedName>
        <fullName evidence="1">Uncharacterized protein</fullName>
    </submittedName>
</protein>
<keyword evidence="2" id="KW-1185">Reference proteome</keyword>
<evidence type="ECO:0000313" key="2">
    <source>
        <dbReference type="Proteomes" id="UP000824120"/>
    </source>
</evidence>
<accession>A0A9J5YNV6</accession>
<evidence type="ECO:0000313" key="1">
    <source>
        <dbReference type="EMBL" id="KAG5601400.1"/>
    </source>
</evidence>
<name>A0A9J5YNV6_SOLCO</name>
<proteinExistence type="predicted"/>
<reference evidence="1 2" key="1">
    <citation type="submission" date="2020-09" db="EMBL/GenBank/DDBJ databases">
        <title>De no assembly of potato wild relative species, Solanum commersonii.</title>
        <authorList>
            <person name="Cho K."/>
        </authorList>
    </citation>
    <scope>NUCLEOTIDE SEQUENCE [LARGE SCALE GENOMIC DNA]</scope>
    <source>
        <strain evidence="1">LZ3.2</strain>
        <tissue evidence="1">Leaf</tissue>
    </source>
</reference>
<gene>
    <name evidence="1" type="ORF">H5410_032770</name>
</gene>
<dbReference type="Proteomes" id="UP000824120">
    <property type="component" value="Chromosome 6"/>
</dbReference>
<comment type="caution">
    <text evidence="1">The sequence shown here is derived from an EMBL/GenBank/DDBJ whole genome shotgun (WGS) entry which is preliminary data.</text>
</comment>
<organism evidence="1 2">
    <name type="scientific">Solanum commersonii</name>
    <name type="common">Commerson's wild potato</name>
    <name type="synonym">Commerson's nightshade</name>
    <dbReference type="NCBI Taxonomy" id="4109"/>
    <lineage>
        <taxon>Eukaryota</taxon>
        <taxon>Viridiplantae</taxon>
        <taxon>Streptophyta</taxon>
        <taxon>Embryophyta</taxon>
        <taxon>Tracheophyta</taxon>
        <taxon>Spermatophyta</taxon>
        <taxon>Magnoliopsida</taxon>
        <taxon>eudicotyledons</taxon>
        <taxon>Gunneridae</taxon>
        <taxon>Pentapetalae</taxon>
        <taxon>asterids</taxon>
        <taxon>lamiids</taxon>
        <taxon>Solanales</taxon>
        <taxon>Solanaceae</taxon>
        <taxon>Solanoideae</taxon>
        <taxon>Solaneae</taxon>
        <taxon>Solanum</taxon>
    </lineage>
</organism>